<dbReference type="Proteomes" id="UP000789831">
    <property type="component" value="Unassembled WGS sequence"/>
</dbReference>
<dbReference type="EMBL" id="CAJVPL010000031">
    <property type="protein sequence ID" value="CAG8436020.1"/>
    <property type="molecule type" value="Genomic_DNA"/>
</dbReference>
<gene>
    <name evidence="1" type="ORF">AGERDE_LOCUS608</name>
</gene>
<accession>A0A9N8UY19</accession>
<name>A0A9N8UY19_9GLOM</name>
<comment type="caution">
    <text evidence="1">The sequence shown here is derived from an EMBL/GenBank/DDBJ whole genome shotgun (WGS) entry which is preliminary data.</text>
</comment>
<proteinExistence type="predicted"/>
<sequence>MNEVYTFTGELINDHLEQHLSETAGAKSYNNITCQTFDKLVNYNYGEVHPTVIRQRIVHLLNTILFGEYLVVDDQIRLVITVYERFVIYDDEDEEINPSSENQQEDMANVEGIIAAMD</sequence>
<evidence type="ECO:0000313" key="1">
    <source>
        <dbReference type="EMBL" id="CAG8436020.1"/>
    </source>
</evidence>
<organism evidence="1 2">
    <name type="scientific">Ambispora gerdemannii</name>
    <dbReference type="NCBI Taxonomy" id="144530"/>
    <lineage>
        <taxon>Eukaryota</taxon>
        <taxon>Fungi</taxon>
        <taxon>Fungi incertae sedis</taxon>
        <taxon>Mucoromycota</taxon>
        <taxon>Glomeromycotina</taxon>
        <taxon>Glomeromycetes</taxon>
        <taxon>Archaeosporales</taxon>
        <taxon>Ambisporaceae</taxon>
        <taxon>Ambispora</taxon>
    </lineage>
</organism>
<evidence type="ECO:0000313" key="2">
    <source>
        <dbReference type="Proteomes" id="UP000789831"/>
    </source>
</evidence>
<dbReference type="AlphaFoldDB" id="A0A9N8UY19"/>
<reference evidence="1" key="1">
    <citation type="submission" date="2021-06" db="EMBL/GenBank/DDBJ databases">
        <authorList>
            <person name="Kallberg Y."/>
            <person name="Tangrot J."/>
            <person name="Rosling A."/>
        </authorList>
    </citation>
    <scope>NUCLEOTIDE SEQUENCE</scope>
    <source>
        <strain evidence="1">MT106</strain>
    </source>
</reference>
<protein>
    <submittedName>
        <fullName evidence="1">742_t:CDS:1</fullName>
    </submittedName>
</protein>
<keyword evidence="2" id="KW-1185">Reference proteome</keyword>